<evidence type="ECO:0000313" key="1">
    <source>
        <dbReference type="EMBL" id="EGZ12541.1"/>
    </source>
</evidence>
<reference evidence="1 2" key="1">
    <citation type="journal article" date="2006" name="Science">
        <title>Phytophthora genome sequences uncover evolutionary origins and mechanisms of pathogenesis.</title>
        <authorList>
            <person name="Tyler B.M."/>
            <person name="Tripathy S."/>
            <person name="Zhang X."/>
            <person name="Dehal P."/>
            <person name="Jiang R.H."/>
            <person name="Aerts A."/>
            <person name="Arredondo F.D."/>
            <person name="Baxter L."/>
            <person name="Bensasson D."/>
            <person name="Beynon J.L."/>
            <person name="Chapman J."/>
            <person name="Damasceno C.M."/>
            <person name="Dorrance A.E."/>
            <person name="Dou D."/>
            <person name="Dickerman A.W."/>
            <person name="Dubchak I.L."/>
            <person name="Garbelotto M."/>
            <person name="Gijzen M."/>
            <person name="Gordon S.G."/>
            <person name="Govers F."/>
            <person name="Grunwald N.J."/>
            <person name="Huang W."/>
            <person name="Ivors K.L."/>
            <person name="Jones R.W."/>
            <person name="Kamoun S."/>
            <person name="Krampis K."/>
            <person name="Lamour K.H."/>
            <person name="Lee M.K."/>
            <person name="McDonald W.H."/>
            <person name="Medina M."/>
            <person name="Meijer H.J."/>
            <person name="Nordberg E.K."/>
            <person name="Maclean D.J."/>
            <person name="Ospina-Giraldo M.D."/>
            <person name="Morris P.F."/>
            <person name="Phuntumart V."/>
            <person name="Putnam N.H."/>
            <person name="Rash S."/>
            <person name="Rose J.K."/>
            <person name="Sakihama Y."/>
            <person name="Salamov A.A."/>
            <person name="Savidor A."/>
            <person name="Scheuring C.F."/>
            <person name="Smith B.M."/>
            <person name="Sobral B.W."/>
            <person name="Terry A."/>
            <person name="Torto-Alalibo T.A."/>
            <person name="Win J."/>
            <person name="Xu Z."/>
            <person name="Zhang H."/>
            <person name="Grigoriev I.V."/>
            <person name="Rokhsar D.S."/>
            <person name="Boore J.L."/>
        </authorList>
    </citation>
    <scope>NUCLEOTIDE SEQUENCE [LARGE SCALE GENOMIC DNA]</scope>
    <source>
        <strain evidence="1 2">P6497</strain>
    </source>
</reference>
<accession>G4ZXC5</accession>
<gene>
    <name evidence="1" type="ORF">PHYSODRAFT_286990</name>
</gene>
<proteinExistence type="predicted"/>
<dbReference type="InParanoid" id="G4ZXC5"/>
<dbReference type="GeneID" id="20640523"/>
<evidence type="ECO:0000313" key="2">
    <source>
        <dbReference type="Proteomes" id="UP000002640"/>
    </source>
</evidence>
<dbReference type="KEGG" id="psoj:PHYSODRAFT_286990"/>
<name>G4ZXC5_PHYSP</name>
<organism evidence="1 2">
    <name type="scientific">Phytophthora sojae (strain P6497)</name>
    <name type="common">Soybean stem and root rot agent</name>
    <name type="synonym">Phytophthora megasperma f. sp. glycines</name>
    <dbReference type="NCBI Taxonomy" id="1094619"/>
    <lineage>
        <taxon>Eukaryota</taxon>
        <taxon>Sar</taxon>
        <taxon>Stramenopiles</taxon>
        <taxon>Oomycota</taxon>
        <taxon>Peronosporomycetes</taxon>
        <taxon>Peronosporales</taxon>
        <taxon>Peronosporaceae</taxon>
        <taxon>Phytophthora</taxon>
    </lineage>
</organism>
<dbReference type="Proteomes" id="UP000002640">
    <property type="component" value="Unassembled WGS sequence"/>
</dbReference>
<dbReference type="RefSeq" id="XP_009532874.1">
    <property type="nucleotide sequence ID" value="XM_009534579.1"/>
</dbReference>
<sequence length="56" mass="6192">MRSRKSKRFCADHVSLESELIPETNGSVVHPKVNSGRCLPGLQEALRSTQQSSLIL</sequence>
<dbReference type="EMBL" id="JH159157">
    <property type="protein sequence ID" value="EGZ12541.1"/>
    <property type="molecule type" value="Genomic_DNA"/>
</dbReference>
<dbReference type="AlphaFoldDB" id="G4ZXC5"/>
<keyword evidence="2" id="KW-1185">Reference proteome</keyword>
<protein>
    <submittedName>
        <fullName evidence="1">Uncharacterized protein</fullName>
    </submittedName>
</protein>